<reference evidence="2 3" key="1">
    <citation type="submission" date="2019-04" db="EMBL/GenBank/DDBJ databases">
        <title>Sphingobacterium olei sp. nov., isolated from oil-contaminated soil.</title>
        <authorList>
            <person name="Liu B."/>
        </authorList>
    </citation>
    <scope>NUCLEOTIDE SEQUENCE [LARGE SCALE GENOMIC DNA]</scope>
    <source>
        <strain evidence="2 3">Y3L14</strain>
    </source>
</reference>
<feature type="transmembrane region" description="Helical" evidence="1">
    <location>
        <begin position="50"/>
        <end position="73"/>
    </location>
</feature>
<organism evidence="2 3">
    <name type="scientific">Sphingobacterium alkalisoli</name>
    <dbReference type="NCBI Taxonomy" id="1874115"/>
    <lineage>
        <taxon>Bacteria</taxon>
        <taxon>Pseudomonadati</taxon>
        <taxon>Bacteroidota</taxon>
        <taxon>Sphingobacteriia</taxon>
        <taxon>Sphingobacteriales</taxon>
        <taxon>Sphingobacteriaceae</taxon>
        <taxon>Sphingobacterium</taxon>
    </lineage>
</organism>
<proteinExistence type="predicted"/>
<feature type="transmembrane region" description="Helical" evidence="1">
    <location>
        <begin position="228"/>
        <end position="246"/>
    </location>
</feature>
<dbReference type="PANTHER" id="PTHR33802">
    <property type="entry name" value="SI:CH211-161H7.5-RELATED"/>
    <property type="match status" value="1"/>
</dbReference>
<keyword evidence="1" id="KW-0812">Transmembrane</keyword>
<name>A0A4U0H5P4_9SPHI</name>
<dbReference type="RefSeq" id="WP_136820413.1">
    <property type="nucleotide sequence ID" value="NZ_BMJX01000002.1"/>
</dbReference>
<accession>A0A4U0H5P4</accession>
<feature type="transmembrane region" description="Helical" evidence="1">
    <location>
        <begin position="7"/>
        <end position="24"/>
    </location>
</feature>
<feature type="transmembrane region" description="Helical" evidence="1">
    <location>
        <begin position="181"/>
        <end position="197"/>
    </location>
</feature>
<dbReference type="EMBL" id="SUKA01000002">
    <property type="protein sequence ID" value="TJY67065.1"/>
    <property type="molecule type" value="Genomic_DNA"/>
</dbReference>
<dbReference type="OrthoDB" id="5189031at2"/>
<feature type="transmembrane region" description="Helical" evidence="1">
    <location>
        <begin position="204"/>
        <end position="222"/>
    </location>
</feature>
<gene>
    <name evidence="2" type="ORF">FAZ19_09235</name>
</gene>
<dbReference type="InterPro" id="IPR038330">
    <property type="entry name" value="TspO/MBR-related_sf"/>
</dbReference>
<feature type="transmembrane region" description="Helical" evidence="1">
    <location>
        <begin position="107"/>
        <end position="129"/>
    </location>
</feature>
<keyword evidence="3" id="KW-1185">Reference proteome</keyword>
<evidence type="ECO:0000256" key="1">
    <source>
        <dbReference type="SAM" id="Phobius"/>
    </source>
</evidence>
<dbReference type="PANTHER" id="PTHR33802:SF1">
    <property type="entry name" value="XK-RELATED PROTEIN"/>
    <property type="match status" value="1"/>
</dbReference>
<evidence type="ECO:0000313" key="2">
    <source>
        <dbReference type="EMBL" id="TJY67065.1"/>
    </source>
</evidence>
<feature type="transmembrane region" description="Helical" evidence="1">
    <location>
        <begin position="85"/>
        <end position="101"/>
    </location>
</feature>
<dbReference type="Proteomes" id="UP000309872">
    <property type="component" value="Unassembled WGS sequence"/>
</dbReference>
<sequence>MKKKSLVILNAAFLIIMLIINYQSNTGFFNGNTMKTVSDRYDNLFTPASYAFSIWGLIYLFLISHIIYTICIIKREHENSIIKDIGIWFSLSSILNSAWVVSWLNDYIGLSVCIMVALLLVLLKIIANIHSSLDRPALKVVVVLVFLPFSLYAGWISVALIANIAAYLTKIKWDGWGAPEMTWTIVMILIAGLINILTIWKKNLISFGLVGTWALIAVAISNDHVNKPIYLVAGATALLILLNCIIRGKRITKNRHVTD</sequence>
<evidence type="ECO:0000313" key="3">
    <source>
        <dbReference type="Proteomes" id="UP000309872"/>
    </source>
</evidence>
<comment type="caution">
    <text evidence="2">The sequence shown here is derived from an EMBL/GenBank/DDBJ whole genome shotgun (WGS) entry which is preliminary data.</text>
</comment>
<protein>
    <submittedName>
        <fullName evidence="2">Tryptophan-rich sensory protein</fullName>
    </submittedName>
</protein>
<feature type="transmembrane region" description="Helical" evidence="1">
    <location>
        <begin position="141"/>
        <end position="169"/>
    </location>
</feature>
<dbReference type="Gene3D" id="1.20.1260.100">
    <property type="entry name" value="TspO/MBR protein"/>
    <property type="match status" value="1"/>
</dbReference>
<keyword evidence="1" id="KW-0472">Membrane</keyword>
<dbReference type="AlphaFoldDB" id="A0A4U0H5P4"/>
<keyword evidence="1" id="KW-1133">Transmembrane helix</keyword>